<feature type="binding site" evidence="10">
    <location>
        <position position="143"/>
    </location>
    <ligand>
        <name>ATP</name>
        <dbReference type="ChEBI" id="CHEBI:30616"/>
    </ligand>
</feature>
<dbReference type="PROSITE" id="PS00107">
    <property type="entry name" value="PROTEIN_KINASE_ATP"/>
    <property type="match status" value="1"/>
</dbReference>
<dbReference type="STRING" id="1054147.F4PMG2"/>
<dbReference type="GO" id="GO:0005524">
    <property type="term" value="F:ATP binding"/>
    <property type="evidence" value="ECO:0007669"/>
    <property type="project" value="UniProtKB-UniRule"/>
</dbReference>
<dbReference type="Proteomes" id="UP000007797">
    <property type="component" value="Unassembled WGS sequence"/>
</dbReference>
<evidence type="ECO:0000256" key="5">
    <source>
        <dbReference type="ARBA" id="ARBA00022741"/>
    </source>
</evidence>
<dbReference type="InterPro" id="IPR050236">
    <property type="entry name" value="Ser_Thr_kinase_AGC"/>
</dbReference>
<accession>F4PMG2</accession>
<feature type="domain" description="Protein kinase" evidence="12">
    <location>
        <begin position="105"/>
        <end position="326"/>
    </location>
</feature>
<evidence type="ECO:0000256" key="1">
    <source>
        <dbReference type="ARBA" id="ARBA00010006"/>
    </source>
</evidence>
<dbReference type="PANTHER" id="PTHR24356:SF232">
    <property type="entry name" value="3-PHOSPHOINOSITIDE-DEPENDENT PROTEIN KINASE B"/>
    <property type="match status" value="1"/>
</dbReference>
<dbReference type="PROSITE" id="PS00108">
    <property type="entry name" value="PROTEIN_KINASE_ST"/>
    <property type="match status" value="1"/>
</dbReference>
<protein>
    <recommendedName>
        <fullName evidence="2">non-specific serine/threonine protein kinase</fullName>
        <ecNumber evidence="2">2.7.11.1</ecNumber>
    </recommendedName>
</protein>
<dbReference type="SUPFAM" id="SSF50729">
    <property type="entry name" value="PH domain-like"/>
    <property type="match status" value="1"/>
</dbReference>
<organism evidence="13 14">
    <name type="scientific">Cavenderia fasciculata</name>
    <name type="common">Slime mold</name>
    <name type="synonym">Dictyostelium fasciculatum</name>
    <dbReference type="NCBI Taxonomy" id="261658"/>
    <lineage>
        <taxon>Eukaryota</taxon>
        <taxon>Amoebozoa</taxon>
        <taxon>Evosea</taxon>
        <taxon>Eumycetozoa</taxon>
        <taxon>Dictyostelia</taxon>
        <taxon>Acytosteliales</taxon>
        <taxon>Cavenderiaceae</taxon>
        <taxon>Cavenderia</taxon>
    </lineage>
</organism>
<dbReference type="InterPro" id="IPR033931">
    <property type="entry name" value="PDK1-typ_PH"/>
</dbReference>
<keyword evidence="14" id="KW-1185">Reference proteome</keyword>
<dbReference type="KEGG" id="dfa:DFA_05743"/>
<sequence>MINSSSDNTTKTNTCIAEEGGGEEEEEIDQKLMDKLSIKDKSSINNVDSKTIIDNLEDSTTTTTTTTKVTLIKEKDFNSEEMIEHHLNQQSKQQLSSNKKNKEDFNFIRTIGKGSYGKVKLVIENSTGYLYAAKILNKQLILKEKKSKYVNSEKTILDSLDHPNIIKLFYTFQDESNLYFIIEYCPNGDLLDLLKRSGNCFQLDVVRFYSAEILLTIEYLHSRGICHRDIKPENILLSKSMHTKLSDFGTAKVIHNERSGSFCGTAEYVCPELLVEKMAGKSADIWSELTFPESFDGVARSLVDRILCLDPNDRPSFNEIKAHPFFKGVVWQSLNDQTPPQVTVFEPISPQEDRQRSKSVGSPNIINQLKLVQGQTNQQQQQQELLPTQQPSGGGSGTAISSILQRERSTTTSSVQQSPMSRGPNVTTSSPLSPLPLISSPPQQSSNNKTSELPKSYQPTIYITPTELLLQGKPKMIQLLQEQSTLVWNKLLLPNDEIILGMTPIVKKTGLISKQRHLIITDSPRIFWVDSSKMIIKGEIHVDLTLLASIKSNKHFTITSRGRTRHFNDTVTQDSKRWVDLINNLKLLGSLS</sequence>
<evidence type="ECO:0000256" key="6">
    <source>
        <dbReference type="ARBA" id="ARBA00022777"/>
    </source>
</evidence>
<feature type="compositionally biased region" description="Polar residues" evidence="11">
    <location>
        <begin position="358"/>
        <end position="367"/>
    </location>
</feature>
<name>F4PMG2_CACFS</name>
<keyword evidence="6" id="KW-0418">Kinase</keyword>
<dbReference type="InterPro" id="IPR008271">
    <property type="entry name" value="Ser/Thr_kinase_AS"/>
</dbReference>
<dbReference type="SUPFAM" id="SSF56112">
    <property type="entry name" value="Protein kinase-like (PK-like)"/>
    <property type="match status" value="1"/>
</dbReference>
<evidence type="ECO:0000256" key="8">
    <source>
        <dbReference type="ARBA" id="ARBA00047899"/>
    </source>
</evidence>
<feature type="compositionally biased region" description="Low complexity" evidence="11">
    <location>
        <begin position="368"/>
        <end position="390"/>
    </location>
</feature>
<dbReference type="FunFam" id="3.30.200.20:FF:000191">
    <property type="entry name" value="3-phosphoinositide-dependent protein kinase 2-like"/>
    <property type="match status" value="1"/>
</dbReference>
<dbReference type="InterPro" id="IPR017441">
    <property type="entry name" value="Protein_kinase_ATP_BS"/>
</dbReference>
<dbReference type="InterPro" id="IPR000719">
    <property type="entry name" value="Prot_kinase_dom"/>
</dbReference>
<feature type="region of interest" description="Disordered" evidence="11">
    <location>
        <begin position="1"/>
        <end position="28"/>
    </location>
</feature>
<keyword evidence="7 10" id="KW-0067">ATP-binding</keyword>
<comment type="catalytic activity">
    <reaction evidence="8">
        <text>L-threonyl-[protein] + ATP = O-phospho-L-threonyl-[protein] + ADP + H(+)</text>
        <dbReference type="Rhea" id="RHEA:46608"/>
        <dbReference type="Rhea" id="RHEA-COMP:11060"/>
        <dbReference type="Rhea" id="RHEA-COMP:11605"/>
        <dbReference type="ChEBI" id="CHEBI:15378"/>
        <dbReference type="ChEBI" id="CHEBI:30013"/>
        <dbReference type="ChEBI" id="CHEBI:30616"/>
        <dbReference type="ChEBI" id="CHEBI:61977"/>
        <dbReference type="ChEBI" id="CHEBI:456216"/>
        <dbReference type="EC" id="2.7.11.1"/>
    </reaction>
</comment>
<dbReference type="InterPro" id="IPR011009">
    <property type="entry name" value="Kinase-like_dom_sf"/>
</dbReference>
<dbReference type="Pfam" id="PF00069">
    <property type="entry name" value="Pkinase"/>
    <property type="match status" value="1"/>
</dbReference>
<dbReference type="PANTHER" id="PTHR24356">
    <property type="entry name" value="SERINE/THREONINE-PROTEIN KINASE"/>
    <property type="match status" value="1"/>
</dbReference>
<evidence type="ECO:0000256" key="7">
    <source>
        <dbReference type="ARBA" id="ARBA00022840"/>
    </source>
</evidence>
<dbReference type="Pfam" id="PF14593">
    <property type="entry name" value="PH_3"/>
    <property type="match status" value="1"/>
</dbReference>
<dbReference type="EC" id="2.7.11.1" evidence="2"/>
<feature type="compositionally biased region" description="Low complexity" evidence="11">
    <location>
        <begin position="429"/>
        <end position="446"/>
    </location>
</feature>
<dbReference type="PROSITE" id="PS50011">
    <property type="entry name" value="PROTEIN_KINASE_DOM"/>
    <property type="match status" value="1"/>
</dbReference>
<comment type="similarity">
    <text evidence="1">Belongs to the protein kinase superfamily. AGC Ser/Thr protein kinase family. PDPK1 subfamily.</text>
</comment>
<dbReference type="GO" id="GO:0004674">
    <property type="term" value="F:protein serine/threonine kinase activity"/>
    <property type="evidence" value="ECO:0007669"/>
    <property type="project" value="UniProtKB-KW"/>
</dbReference>
<dbReference type="OMA" id="INFRQPI"/>
<dbReference type="GeneID" id="14875803"/>
<dbReference type="InterPro" id="IPR011993">
    <property type="entry name" value="PH-like_dom_sf"/>
</dbReference>
<dbReference type="Gene3D" id="3.30.200.20">
    <property type="entry name" value="Phosphorylase Kinase, domain 1"/>
    <property type="match status" value="1"/>
</dbReference>
<keyword evidence="3" id="KW-0723">Serine/threonine-protein kinase</keyword>
<evidence type="ECO:0000313" key="13">
    <source>
        <dbReference type="EMBL" id="EGG23609.1"/>
    </source>
</evidence>
<gene>
    <name evidence="13" type="primary">pdkB</name>
    <name evidence="13" type="ORF">DFA_05743</name>
</gene>
<proteinExistence type="inferred from homology"/>
<evidence type="ECO:0000256" key="10">
    <source>
        <dbReference type="PROSITE-ProRule" id="PRU10141"/>
    </source>
</evidence>
<comment type="catalytic activity">
    <reaction evidence="9">
        <text>L-seryl-[protein] + ATP = O-phospho-L-seryl-[protein] + ADP + H(+)</text>
        <dbReference type="Rhea" id="RHEA:17989"/>
        <dbReference type="Rhea" id="RHEA-COMP:9863"/>
        <dbReference type="Rhea" id="RHEA-COMP:11604"/>
        <dbReference type="ChEBI" id="CHEBI:15378"/>
        <dbReference type="ChEBI" id="CHEBI:29999"/>
        <dbReference type="ChEBI" id="CHEBI:30616"/>
        <dbReference type="ChEBI" id="CHEBI:83421"/>
        <dbReference type="ChEBI" id="CHEBI:456216"/>
        <dbReference type="EC" id="2.7.11.1"/>
    </reaction>
</comment>
<evidence type="ECO:0000259" key="12">
    <source>
        <dbReference type="PROSITE" id="PS50011"/>
    </source>
</evidence>
<reference evidence="14" key="1">
    <citation type="journal article" date="2011" name="Genome Res.">
        <title>Phylogeny-wide analysis of social amoeba genomes highlights ancient origins for complex intercellular communication.</title>
        <authorList>
            <person name="Heidel A.J."/>
            <person name="Lawal H.M."/>
            <person name="Felder M."/>
            <person name="Schilde C."/>
            <person name="Helps N.R."/>
            <person name="Tunggal B."/>
            <person name="Rivero F."/>
            <person name="John U."/>
            <person name="Schleicher M."/>
            <person name="Eichinger L."/>
            <person name="Platzer M."/>
            <person name="Noegel A.A."/>
            <person name="Schaap P."/>
            <person name="Gloeckner G."/>
        </authorList>
    </citation>
    <scope>NUCLEOTIDE SEQUENCE [LARGE SCALE GENOMIC DNA]</scope>
    <source>
        <strain evidence="14">SH3</strain>
    </source>
</reference>
<evidence type="ECO:0000256" key="2">
    <source>
        <dbReference type="ARBA" id="ARBA00012513"/>
    </source>
</evidence>
<feature type="region of interest" description="Disordered" evidence="11">
    <location>
        <begin position="341"/>
        <end position="457"/>
    </location>
</feature>
<dbReference type="Gene3D" id="1.10.510.10">
    <property type="entry name" value="Transferase(Phosphotransferase) domain 1"/>
    <property type="match status" value="2"/>
</dbReference>
<evidence type="ECO:0000256" key="11">
    <source>
        <dbReference type="SAM" id="MobiDB-lite"/>
    </source>
</evidence>
<keyword evidence="4" id="KW-0808">Transferase</keyword>
<dbReference type="SMART" id="SM00220">
    <property type="entry name" value="S_TKc"/>
    <property type="match status" value="1"/>
</dbReference>
<dbReference type="RefSeq" id="XP_004361460.1">
    <property type="nucleotide sequence ID" value="XM_004361403.1"/>
</dbReference>
<dbReference type="AlphaFoldDB" id="F4PMG2"/>
<feature type="compositionally biased region" description="Polar residues" evidence="11">
    <location>
        <begin position="410"/>
        <end position="428"/>
    </location>
</feature>
<evidence type="ECO:0000256" key="4">
    <source>
        <dbReference type="ARBA" id="ARBA00022679"/>
    </source>
</evidence>
<evidence type="ECO:0000313" key="14">
    <source>
        <dbReference type="Proteomes" id="UP000007797"/>
    </source>
</evidence>
<evidence type="ECO:0000256" key="9">
    <source>
        <dbReference type="ARBA" id="ARBA00048679"/>
    </source>
</evidence>
<dbReference type="GO" id="GO:0035556">
    <property type="term" value="P:intracellular signal transduction"/>
    <property type="evidence" value="ECO:0007669"/>
    <property type="project" value="TreeGrafter"/>
</dbReference>
<feature type="compositionally biased region" description="Polar residues" evidence="11">
    <location>
        <begin position="447"/>
        <end position="457"/>
    </location>
</feature>
<dbReference type="EMBL" id="GL883008">
    <property type="protein sequence ID" value="EGG23609.1"/>
    <property type="molecule type" value="Genomic_DNA"/>
</dbReference>
<evidence type="ECO:0000256" key="3">
    <source>
        <dbReference type="ARBA" id="ARBA00022527"/>
    </source>
</evidence>
<dbReference type="CDD" id="cd01262">
    <property type="entry name" value="PH_PDK1"/>
    <property type="match status" value="1"/>
</dbReference>
<dbReference type="OrthoDB" id="347657at2759"/>
<dbReference type="Gene3D" id="2.30.29.30">
    <property type="entry name" value="Pleckstrin-homology domain (PH domain)/Phosphotyrosine-binding domain (PTB)"/>
    <property type="match status" value="1"/>
</dbReference>
<keyword evidence="5 10" id="KW-0547">Nucleotide-binding</keyword>
<feature type="compositionally biased region" description="Low complexity" evidence="11">
    <location>
        <begin position="1"/>
        <end position="14"/>
    </location>
</feature>